<dbReference type="Gene3D" id="3.10.450.50">
    <property type="match status" value="1"/>
</dbReference>
<dbReference type="EMBL" id="FNMV01000003">
    <property type="protein sequence ID" value="SDW50862.1"/>
    <property type="molecule type" value="Genomic_DNA"/>
</dbReference>
<dbReference type="RefSeq" id="WP_091429970.1">
    <property type="nucleotide sequence ID" value="NZ_FNMV01000003.1"/>
</dbReference>
<evidence type="ECO:0000313" key="2">
    <source>
        <dbReference type="Proteomes" id="UP000198569"/>
    </source>
</evidence>
<gene>
    <name evidence="1" type="ORF">SAMN05444338_10385</name>
</gene>
<protein>
    <recommendedName>
        <fullName evidence="3">SnoaL-like domain-containing protein</fullName>
    </recommendedName>
</protein>
<dbReference type="SUPFAM" id="SSF54427">
    <property type="entry name" value="NTF2-like"/>
    <property type="match status" value="1"/>
</dbReference>
<name>A0A1H2U3R9_9FLAO</name>
<dbReference type="AlphaFoldDB" id="A0A1H2U3R9"/>
<dbReference type="OrthoDB" id="1452256at2"/>
<keyword evidence="2" id="KW-1185">Reference proteome</keyword>
<sequence length="120" mass="14004">MTAKEIVQEFYKSDALIDSAILKDYMHPDVIVDWNSSKGFVQLNFASLVELSDELSQAYVRSKIRISHIIAENDMITVRYSHFVKTIENPREEMLLAHFISIWQIKDNKLHRGFQMSQIS</sequence>
<accession>A0A1H2U3R9</accession>
<organism evidence="1 2">
    <name type="scientific">Flavobacterium degerlachei</name>
    <dbReference type="NCBI Taxonomy" id="229203"/>
    <lineage>
        <taxon>Bacteria</taxon>
        <taxon>Pseudomonadati</taxon>
        <taxon>Bacteroidota</taxon>
        <taxon>Flavobacteriia</taxon>
        <taxon>Flavobacteriales</taxon>
        <taxon>Flavobacteriaceae</taxon>
        <taxon>Flavobacterium</taxon>
    </lineage>
</organism>
<evidence type="ECO:0000313" key="1">
    <source>
        <dbReference type="EMBL" id="SDW50862.1"/>
    </source>
</evidence>
<dbReference type="InterPro" id="IPR032710">
    <property type="entry name" value="NTF2-like_dom_sf"/>
</dbReference>
<dbReference type="Proteomes" id="UP000198569">
    <property type="component" value="Unassembled WGS sequence"/>
</dbReference>
<proteinExistence type="predicted"/>
<reference evidence="2" key="1">
    <citation type="submission" date="2016-10" db="EMBL/GenBank/DDBJ databases">
        <authorList>
            <person name="Varghese N."/>
            <person name="Submissions S."/>
        </authorList>
    </citation>
    <scope>NUCLEOTIDE SEQUENCE [LARGE SCALE GENOMIC DNA]</scope>
    <source>
        <strain evidence="2">DSM 15718</strain>
    </source>
</reference>
<evidence type="ECO:0008006" key="3">
    <source>
        <dbReference type="Google" id="ProtNLM"/>
    </source>
</evidence>
<dbReference type="STRING" id="229203.SAMN05444338_10385"/>